<reference evidence="9" key="1">
    <citation type="submission" date="2019-10" db="EMBL/GenBank/DDBJ databases">
        <authorList>
            <person name="Soares A.E.R."/>
            <person name="Aleixo A."/>
            <person name="Schneider P."/>
            <person name="Miyaki C.Y."/>
            <person name="Schneider M.P."/>
            <person name="Mello C."/>
            <person name="Vasconcelos A.T.R."/>
        </authorList>
    </citation>
    <scope>NUCLEOTIDE SEQUENCE</scope>
    <source>
        <tissue evidence="9">Muscle</tissue>
    </source>
</reference>
<gene>
    <name evidence="9" type="ORF">WISP_137124</name>
</gene>
<dbReference type="Gene3D" id="1.10.510.10">
    <property type="entry name" value="Transferase(Phosphotransferase) domain 1"/>
    <property type="match status" value="1"/>
</dbReference>
<dbReference type="Proteomes" id="UP001145742">
    <property type="component" value="Unassembled WGS sequence"/>
</dbReference>
<keyword evidence="10" id="KW-1185">Reference proteome</keyword>
<evidence type="ECO:0000313" key="10">
    <source>
        <dbReference type="Proteomes" id="UP001145742"/>
    </source>
</evidence>
<evidence type="ECO:0000259" key="8">
    <source>
        <dbReference type="PROSITE" id="PS50011"/>
    </source>
</evidence>
<dbReference type="InterPro" id="IPR010345">
    <property type="entry name" value="IL-17_fam"/>
</dbReference>
<dbReference type="InterPro" id="IPR000719">
    <property type="entry name" value="Prot_kinase_dom"/>
</dbReference>
<dbReference type="PANTHER" id="PTHR11909">
    <property type="entry name" value="CASEIN KINASE-RELATED"/>
    <property type="match status" value="1"/>
</dbReference>
<feature type="region of interest" description="Disordered" evidence="7">
    <location>
        <begin position="295"/>
        <end position="324"/>
    </location>
</feature>
<dbReference type="InterPro" id="IPR050235">
    <property type="entry name" value="CK1_Ser-Thr_kinase"/>
</dbReference>
<evidence type="ECO:0000256" key="5">
    <source>
        <dbReference type="ARBA" id="ARBA00022525"/>
    </source>
</evidence>
<evidence type="ECO:0000256" key="2">
    <source>
        <dbReference type="ARBA" id="ARBA00007236"/>
    </source>
</evidence>
<keyword evidence="5" id="KW-0964">Secreted</keyword>
<keyword evidence="6" id="KW-0732">Signal</keyword>
<dbReference type="SMART" id="SM00220">
    <property type="entry name" value="S_TKc"/>
    <property type="match status" value="1"/>
</dbReference>
<comment type="similarity">
    <text evidence="2">Belongs to the IL-17 family.</text>
</comment>
<feature type="domain" description="Protein kinase" evidence="8">
    <location>
        <begin position="17"/>
        <end position="273"/>
    </location>
</feature>
<feature type="compositionally biased region" description="Low complexity" evidence="7">
    <location>
        <begin position="295"/>
        <end position="313"/>
    </location>
</feature>
<protein>
    <recommendedName>
        <fullName evidence="3">non-specific serine/threonine protein kinase</fullName>
        <ecNumber evidence="3">2.7.11.1</ecNumber>
    </recommendedName>
</protein>
<dbReference type="InterPro" id="IPR011009">
    <property type="entry name" value="Kinase-like_dom_sf"/>
</dbReference>
<evidence type="ECO:0000256" key="3">
    <source>
        <dbReference type="ARBA" id="ARBA00012513"/>
    </source>
</evidence>
<dbReference type="SUPFAM" id="SSF57501">
    <property type="entry name" value="Cystine-knot cytokines"/>
    <property type="match status" value="1"/>
</dbReference>
<comment type="caution">
    <text evidence="9">The sequence shown here is derived from an EMBL/GenBank/DDBJ whole genome shotgun (WGS) entry which is preliminary data.</text>
</comment>
<dbReference type="PROSITE" id="PS50011">
    <property type="entry name" value="PROTEIN_KINASE_DOM"/>
    <property type="match status" value="1"/>
</dbReference>
<dbReference type="EC" id="2.7.11.1" evidence="3"/>
<organism evidence="9 10">
    <name type="scientific">Willisornis vidua</name>
    <name type="common">Xingu scale-backed antbird</name>
    <dbReference type="NCBI Taxonomy" id="1566151"/>
    <lineage>
        <taxon>Eukaryota</taxon>
        <taxon>Metazoa</taxon>
        <taxon>Chordata</taxon>
        <taxon>Craniata</taxon>
        <taxon>Vertebrata</taxon>
        <taxon>Euteleostomi</taxon>
        <taxon>Archelosauria</taxon>
        <taxon>Archosauria</taxon>
        <taxon>Dinosauria</taxon>
        <taxon>Saurischia</taxon>
        <taxon>Theropoda</taxon>
        <taxon>Coelurosauria</taxon>
        <taxon>Aves</taxon>
        <taxon>Neognathae</taxon>
        <taxon>Neoaves</taxon>
        <taxon>Telluraves</taxon>
        <taxon>Australaves</taxon>
        <taxon>Passeriformes</taxon>
        <taxon>Thamnophilidae</taxon>
        <taxon>Willisornis</taxon>
    </lineage>
</organism>
<dbReference type="InterPro" id="IPR029034">
    <property type="entry name" value="Cystine-knot_cytokine"/>
</dbReference>
<keyword evidence="4" id="KW-0202">Cytokine</keyword>
<proteinExistence type="inferred from homology"/>
<dbReference type="Pfam" id="PF00069">
    <property type="entry name" value="Pkinase"/>
    <property type="match status" value="1"/>
</dbReference>
<comment type="subcellular location">
    <subcellularLocation>
        <location evidence="1">Secreted</location>
    </subcellularLocation>
</comment>
<dbReference type="InterPro" id="IPR008271">
    <property type="entry name" value="Ser/Thr_kinase_AS"/>
</dbReference>
<evidence type="ECO:0000256" key="6">
    <source>
        <dbReference type="ARBA" id="ARBA00022729"/>
    </source>
</evidence>
<dbReference type="SUPFAM" id="SSF56112">
    <property type="entry name" value="Protein kinase-like (PK-like)"/>
    <property type="match status" value="1"/>
</dbReference>
<feature type="region of interest" description="Disordered" evidence="7">
    <location>
        <begin position="434"/>
        <end position="456"/>
    </location>
</feature>
<evidence type="ECO:0000256" key="1">
    <source>
        <dbReference type="ARBA" id="ARBA00004613"/>
    </source>
</evidence>
<dbReference type="Pfam" id="PF06083">
    <property type="entry name" value="IL17"/>
    <property type="match status" value="1"/>
</dbReference>
<dbReference type="Gene3D" id="2.10.90.10">
    <property type="entry name" value="Cystine-knot cytokines"/>
    <property type="match status" value="1"/>
</dbReference>
<dbReference type="EMBL" id="WHWB01034690">
    <property type="protein sequence ID" value="KAJ7405856.1"/>
    <property type="molecule type" value="Genomic_DNA"/>
</dbReference>
<dbReference type="InterPro" id="IPR020440">
    <property type="entry name" value="IL-17_chr"/>
</dbReference>
<evidence type="ECO:0000256" key="4">
    <source>
        <dbReference type="ARBA" id="ARBA00022514"/>
    </source>
</evidence>
<dbReference type="PRINTS" id="PR01932">
    <property type="entry name" value="INTRLEUKIN17"/>
</dbReference>
<name>A0ABQ9CP04_9PASS</name>
<evidence type="ECO:0000313" key="9">
    <source>
        <dbReference type="EMBL" id="KAJ7405856.1"/>
    </source>
</evidence>
<evidence type="ECO:0000256" key="7">
    <source>
        <dbReference type="SAM" id="MobiDB-lite"/>
    </source>
</evidence>
<sequence length="596" mass="67025">MASSSGSKAEFIVGGKYKLVRKIGSGSFGDIYLAINITNGEKTALLEPVVAGDTSEVLQLTGRDWWYGQEKDYNVLVMDLLGPSLEDLFNFCSRRFTMKTVLMLADQMISRIEYVHTKNFIHRDIKPDNFLMGIGRHCNKLFLIDFGLAKKYRDNRTRQHIPYREDKNLTGTARYASINAHLGIEQSRRDDMESLGYVLMYFNRTSLPWQGLKAATKKQKYEKISEKKMSTPVEVLCKGFPAEFAMYLNYCRGLRFEEAPDYMYLRQLFRILFRTLNHQYDYTFDWTMLKQKAAQQAPSSSGQGQQAQTPTGKQTDKSKSNMKGQRCAGSLATVTGSGFSFGNPECGPCGHLVTPVTVSPVNAQGKCLTRHNPVPGTVPKILISTSHQNSTSAPDSFDPSLVISFPNSPDATSCWLLLCIFTFAMVLVPEAKDQSKAAKGRRRGLTRPPTATPALAWAPDDHYTTMADYEESIQDMVRQLRNSSEPADTKCQVNLRLWRSNRRSLSPWAYSINHDATRIPADIPEARCLCTGCINPFTMQEDRTMASIPIYSRLPVRRLLCQVPGEVGHKASGKKKCHKKYQMVMETIAVGCTCIF</sequence>
<feature type="compositionally biased region" description="Low complexity" evidence="7">
    <location>
        <begin position="446"/>
        <end position="456"/>
    </location>
</feature>
<dbReference type="PROSITE" id="PS00108">
    <property type="entry name" value="PROTEIN_KINASE_ST"/>
    <property type="match status" value="1"/>
</dbReference>
<accession>A0ABQ9CP04</accession>